<dbReference type="AlphaFoldDB" id="A0A7T6ZA93"/>
<proteinExistence type="predicted"/>
<evidence type="ECO:0000313" key="2">
    <source>
        <dbReference type="Proteomes" id="UP000595349"/>
    </source>
</evidence>
<protein>
    <submittedName>
        <fullName evidence="1">Uncharacterized protein</fullName>
    </submittedName>
</protein>
<dbReference type="EMBL" id="CP054706">
    <property type="protein sequence ID" value="QQK79286.1"/>
    <property type="molecule type" value="Genomic_DNA"/>
</dbReference>
<evidence type="ECO:0000313" key="1">
    <source>
        <dbReference type="EMBL" id="QQK79286.1"/>
    </source>
</evidence>
<keyword evidence="2" id="KW-1185">Reference proteome</keyword>
<dbReference type="KEGG" id="scib:HUG20_04870"/>
<dbReference type="RefSeq" id="WP_200088679.1">
    <property type="nucleotide sequence ID" value="NZ_CP054706.1"/>
</dbReference>
<gene>
    <name evidence="1" type="ORF">HUG20_04870</name>
</gene>
<organism evidence="1 2">
    <name type="scientific">Salicibibacter cibi</name>
    <dbReference type="NCBI Taxonomy" id="2743001"/>
    <lineage>
        <taxon>Bacteria</taxon>
        <taxon>Bacillati</taxon>
        <taxon>Bacillota</taxon>
        <taxon>Bacilli</taxon>
        <taxon>Bacillales</taxon>
        <taxon>Bacillaceae</taxon>
        <taxon>Salicibibacter</taxon>
    </lineage>
</organism>
<dbReference type="Proteomes" id="UP000595349">
    <property type="component" value="Chromosome"/>
</dbReference>
<name>A0A7T6ZA93_9BACI</name>
<accession>A0A7T6ZA93</accession>
<sequence length="164" mass="19422">MRSFPENTSNYEELAPDIITDAKELRRIERLMDRSRRTTNPNNFNPNGTIKRGCKWAFSKRYKKLCAKRKNIHRKVASKRKQEHEKLVNHILTLGSDIRIRFQSLQRKTKETTRNKKNGKINAKKRFGRSIAHRAPAMLVTMIERKLSYQERPLNKIDTYSKPV</sequence>
<reference evidence="1 2" key="1">
    <citation type="submission" date="2020-06" db="EMBL/GenBank/DDBJ databases">
        <title>Genomic analysis of Salicibibacter sp. NKC21-4.</title>
        <authorList>
            <person name="Oh Y.J."/>
        </authorList>
    </citation>
    <scope>NUCLEOTIDE SEQUENCE [LARGE SCALE GENOMIC DNA]</scope>
    <source>
        <strain evidence="1 2">NKC21-4</strain>
    </source>
</reference>